<feature type="domain" description="DUF58" evidence="1">
    <location>
        <begin position="59"/>
        <end position="259"/>
    </location>
</feature>
<dbReference type="PANTHER" id="PTHR33608:SF6">
    <property type="entry name" value="BLL2464 PROTEIN"/>
    <property type="match status" value="1"/>
</dbReference>
<dbReference type="Pfam" id="PF01882">
    <property type="entry name" value="DUF58"/>
    <property type="match status" value="1"/>
</dbReference>
<evidence type="ECO:0000313" key="3">
    <source>
        <dbReference type="Proteomes" id="UP001059475"/>
    </source>
</evidence>
<sequence>MTIGKKISPKSPISLTEKLQEDAAKMPYLLLQARKIANTLITGWHGQRKRGSGESFWQFRPYMEGESITRIDWRRSARDEHTYLREQEWQVTQTVWLWPDQSASMHYCSRFSKIAKSDYAIILTLALASLFARSGEHIAIPTLMPPTMATNVIERIALALKNYQSENPFPNFSTITRFSHAIIISDFLDHPEKIIRDLTLLSTKQVSAHLIEIADPAEETFPYKGHTEFFDPETKEKHILGKAEDLRENYCQLYQARREQLINFCARQGWTYHVSKTNQSFTQTILHLANKIGHSPSHSRRLP</sequence>
<gene>
    <name evidence="2" type="ORF">NMK50_06965</name>
</gene>
<evidence type="ECO:0000259" key="1">
    <source>
        <dbReference type="Pfam" id="PF01882"/>
    </source>
</evidence>
<dbReference type="Proteomes" id="UP001059475">
    <property type="component" value="Chromosome"/>
</dbReference>
<proteinExistence type="predicted"/>
<name>A0ABY5EU89_9HYPH</name>
<dbReference type="RefSeq" id="WP_254769877.1">
    <property type="nucleotide sequence ID" value="NZ_CP101114.1"/>
</dbReference>
<dbReference type="InterPro" id="IPR002881">
    <property type="entry name" value="DUF58"/>
</dbReference>
<accession>A0ABY5EU89</accession>
<keyword evidence="3" id="KW-1185">Reference proteome</keyword>
<protein>
    <submittedName>
        <fullName evidence="2">DUF58 domain-containing protein</fullName>
    </submittedName>
</protein>
<dbReference type="PANTHER" id="PTHR33608">
    <property type="entry name" value="BLL2464 PROTEIN"/>
    <property type="match status" value="1"/>
</dbReference>
<dbReference type="EMBL" id="CP101114">
    <property type="protein sequence ID" value="UTO27963.1"/>
    <property type="molecule type" value="Genomic_DNA"/>
</dbReference>
<evidence type="ECO:0000313" key="2">
    <source>
        <dbReference type="EMBL" id="UTO27963.1"/>
    </source>
</evidence>
<reference evidence="2" key="1">
    <citation type="submission" date="2022-07" db="EMBL/GenBank/DDBJ databases">
        <title>First report of Bartonella spp. in marsupials in Brazil, with a description of Bartonella harrusi sp. nov. and new proposal for taxonomic reclassification of species of the genus Bartonella.</title>
        <authorList>
            <person name="Amaral R.B."/>
        </authorList>
    </citation>
    <scope>NUCLEOTIDE SEQUENCE</scope>
    <source>
        <strain evidence="2">117A</strain>
    </source>
</reference>
<organism evidence="2 3">
    <name type="scientific">Bartonella harrusi</name>
    <dbReference type="NCBI Taxonomy" id="2961895"/>
    <lineage>
        <taxon>Bacteria</taxon>
        <taxon>Pseudomonadati</taxon>
        <taxon>Pseudomonadota</taxon>
        <taxon>Alphaproteobacteria</taxon>
        <taxon>Hyphomicrobiales</taxon>
        <taxon>Bartonellaceae</taxon>
        <taxon>Bartonella</taxon>
    </lineage>
</organism>